<dbReference type="EMBL" id="QXED01000013">
    <property type="protein sequence ID" value="RIV18095.1"/>
    <property type="molecule type" value="Genomic_DNA"/>
</dbReference>
<sequence>MLTLIKAMAQTEPSGLQRYEVGGALGRNQYFGDMHCSSPYVSSGLNMSINAMVRRQLNPFISLRGNLVFGALSGKDVDNPAGRWDYRQMNFSTPLIELSALLEMYPLKKPVPTGSILRRFAPYAFIGLGQVYTNPALSGAADRTSPETLEKIALDAELKKRLAPVVPVGVGIAYAIKQKLAAHVEVGYRFTTSDYLDGFREAGYGYSQYKDSYLIASVGITYRLGKTKPNTGAMKTIEITPDADGDGIVDPDDNCPDEFGDPATCGCPDDDGDGVPNACDCCPNEPGERAYHGCSKAHNIEYNHIRVPVQMRYCPLCPPDQPNASRTRKEKKTTLIISR</sequence>
<gene>
    <name evidence="2" type="ORF">DYU11_29510</name>
</gene>
<feature type="domain" description="DUF6089" evidence="1">
    <location>
        <begin position="11"/>
        <end position="226"/>
    </location>
</feature>
<dbReference type="Proteomes" id="UP000283523">
    <property type="component" value="Unassembled WGS sequence"/>
</dbReference>
<evidence type="ECO:0000313" key="3">
    <source>
        <dbReference type="Proteomes" id="UP000283523"/>
    </source>
</evidence>
<dbReference type="SUPFAM" id="SSF103647">
    <property type="entry name" value="TSP type-3 repeat"/>
    <property type="match status" value="1"/>
</dbReference>
<comment type="caution">
    <text evidence="2">The sequence shown here is derived from an EMBL/GenBank/DDBJ whole genome shotgun (WGS) entry which is preliminary data.</text>
</comment>
<dbReference type="Pfam" id="PF19573">
    <property type="entry name" value="DUF6089"/>
    <property type="match status" value="1"/>
</dbReference>
<dbReference type="InterPro" id="IPR045743">
    <property type="entry name" value="DUF6089"/>
</dbReference>
<reference evidence="2 3" key="1">
    <citation type="submission" date="2018-08" db="EMBL/GenBank/DDBJ databases">
        <title>Fibrisoma montanum sp. nov., isolated from Danxia mountain soil.</title>
        <authorList>
            <person name="Huang Y."/>
        </authorList>
    </citation>
    <scope>NUCLEOTIDE SEQUENCE [LARGE SCALE GENOMIC DNA]</scope>
    <source>
        <strain evidence="2 3">HYT19</strain>
    </source>
</reference>
<organism evidence="2 3">
    <name type="scientific">Fibrisoma montanum</name>
    <dbReference type="NCBI Taxonomy" id="2305895"/>
    <lineage>
        <taxon>Bacteria</taxon>
        <taxon>Pseudomonadati</taxon>
        <taxon>Bacteroidota</taxon>
        <taxon>Cytophagia</taxon>
        <taxon>Cytophagales</taxon>
        <taxon>Spirosomataceae</taxon>
        <taxon>Fibrisoma</taxon>
    </lineage>
</organism>
<dbReference type="AlphaFoldDB" id="A0A418LXZ7"/>
<dbReference type="InterPro" id="IPR028974">
    <property type="entry name" value="TSP_type-3_rpt"/>
</dbReference>
<accession>A0A418LXZ7</accession>
<proteinExistence type="predicted"/>
<evidence type="ECO:0000259" key="1">
    <source>
        <dbReference type="Pfam" id="PF19573"/>
    </source>
</evidence>
<evidence type="ECO:0000313" key="2">
    <source>
        <dbReference type="EMBL" id="RIV18095.1"/>
    </source>
</evidence>
<keyword evidence="3" id="KW-1185">Reference proteome</keyword>
<dbReference type="SUPFAM" id="SSF56925">
    <property type="entry name" value="OMPA-like"/>
    <property type="match status" value="1"/>
</dbReference>
<name>A0A418LXZ7_9BACT</name>
<dbReference type="GO" id="GO:0005509">
    <property type="term" value="F:calcium ion binding"/>
    <property type="evidence" value="ECO:0007669"/>
    <property type="project" value="InterPro"/>
</dbReference>
<protein>
    <recommendedName>
        <fullName evidence="1">DUF6089 domain-containing protein</fullName>
    </recommendedName>
</protein>
<dbReference type="InterPro" id="IPR011250">
    <property type="entry name" value="OMP/PagP_B-barrel"/>
</dbReference>